<dbReference type="RefSeq" id="WP_148603546.1">
    <property type="nucleotide sequence ID" value="NZ_RXYB01000009.1"/>
</dbReference>
<proteinExistence type="predicted"/>
<name>A0ABR6WMS0_9FIRM</name>
<dbReference type="InterPro" id="IPR045006">
    <property type="entry name" value="CHLI-like"/>
</dbReference>
<reference evidence="5 6" key="1">
    <citation type="journal article" date="2020" name="mSystems">
        <title>Defining Genomic and Predicted Metabolic Features of the Acetobacterium Genus.</title>
        <authorList>
            <person name="Ross D.E."/>
            <person name="Marshall C.W."/>
            <person name="Gulliver D."/>
            <person name="May H.D."/>
            <person name="Norman R.S."/>
        </authorList>
    </citation>
    <scope>NUCLEOTIDE SEQUENCE [LARGE SCALE GENOMIC DNA]</scope>
    <source>
        <strain evidence="5 6">DSM 9173</strain>
    </source>
</reference>
<dbReference type="Pfam" id="PF13541">
    <property type="entry name" value="ChlI"/>
    <property type="match status" value="1"/>
</dbReference>
<organism evidence="5 6">
    <name type="scientific">Acetobacterium tundrae</name>
    <dbReference type="NCBI Taxonomy" id="132932"/>
    <lineage>
        <taxon>Bacteria</taxon>
        <taxon>Bacillati</taxon>
        <taxon>Bacillota</taxon>
        <taxon>Clostridia</taxon>
        <taxon>Eubacteriales</taxon>
        <taxon>Eubacteriaceae</taxon>
        <taxon>Acetobacterium</taxon>
    </lineage>
</organism>
<keyword evidence="1" id="KW-0547">Nucleotide-binding</keyword>
<evidence type="ECO:0000313" key="6">
    <source>
        <dbReference type="Proteomes" id="UP000653358"/>
    </source>
</evidence>
<gene>
    <name evidence="5" type="ORF">GH807_10400</name>
</gene>
<dbReference type="SUPFAM" id="SSF52540">
    <property type="entry name" value="P-loop containing nucleoside triphosphate hydrolases"/>
    <property type="match status" value="1"/>
</dbReference>
<dbReference type="InterPro" id="IPR000523">
    <property type="entry name" value="Mg_chelatse_chII-like_cat_dom"/>
</dbReference>
<dbReference type="InterPro" id="IPR001208">
    <property type="entry name" value="MCM_dom"/>
</dbReference>
<sequence>MLSQIKSSGLLGVNGVIVTVEIDISRGLPSYSLVGLPDTGIKESKDRVFSAIKNNGLKYPMERITINLAPADLKKEGPAFDLAIALGILNASDQLAWDQSDNYLVVGELSLSGEIRCVTGVLPMILAAKEAGIQNILIPYNNRYEAAVVQGVDVFPLRDLNEAIALIKGELIIEPFKVDLNRLLTQKIDSYGIDFSDIRGQDQAKRALEIAAAGSHNVLMTGAPGSGKTMLAKGFPSILPDLTLDEALEITKIHSISGLLKNNAIINQRPFRSPHHTISKAALVGGGRIPKPGEVSLAHLGVLFLDELPEFQKSALEVLRQPMEDQEVSISRVNAALTFPACFTLISSMNPCPCGFLSDPSHECICTPQQIKNYQGKISGPLMDRLDIFVEVPNTTYDELQTKPKGETSQVIKKRVDAARGRQNERYRDLDIFYNAQLTPRLMERFCTLGTAEQKLMEKVYTKMNLSARGYHRILKLSRTIADLDNTENINVSHLAEAIQYRGMPKLT</sequence>
<dbReference type="NCBIfam" id="TIGR00368">
    <property type="entry name" value="YifB family Mg chelatase-like AAA ATPase"/>
    <property type="match status" value="1"/>
</dbReference>
<dbReference type="PANTHER" id="PTHR32039">
    <property type="entry name" value="MAGNESIUM-CHELATASE SUBUNIT CHLI"/>
    <property type="match status" value="1"/>
</dbReference>
<dbReference type="EMBL" id="WJBB01000011">
    <property type="protein sequence ID" value="MBC3797455.1"/>
    <property type="molecule type" value="Genomic_DNA"/>
</dbReference>
<comment type="caution">
    <text evidence="5">The sequence shown here is derived from an EMBL/GenBank/DDBJ whole genome shotgun (WGS) entry which is preliminary data.</text>
</comment>
<protein>
    <submittedName>
        <fullName evidence="5">YifB family Mg chelatase-like AAA ATPase</fullName>
    </submittedName>
</protein>
<accession>A0ABR6WMS0</accession>
<dbReference type="SUPFAM" id="SSF54211">
    <property type="entry name" value="Ribosomal protein S5 domain 2-like"/>
    <property type="match status" value="1"/>
</dbReference>
<evidence type="ECO:0000313" key="5">
    <source>
        <dbReference type="EMBL" id="MBC3797455.1"/>
    </source>
</evidence>
<dbReference type="PANTHER" id="PTHR32039:SF7">
    <property type="entry name" value="COMPETENCE PROTEIN COMM"/>
    <property type="match status" value="1"/>
</dbReference>
<keyword evidence="6" id="KW-1185">Reference proteome</keyword>
<dbReference type="InterPro" id="IPR025158">
    <property type="entry name" value="Mg_chelat-rel_C"/>
</dbReference>
<evidence type="ECO:0000259" key="4">
    <source>
        <dbReference type="Pfam" id="PF13335"/>
    </source>
</evidence>
<dbReference type="PRINTS" id="PR01657">
    <property type="entry name" value="MCMFAMILY"/>
</dbReference>
<evidence type="ECO:0000256" key="1">
    <source>
        <dbReference type="ARBA" id="ARBA00022741"/>
    </source>
</evidence>
<evidence type="ECO:0000256" key="2">
    <source>
        <dbReference type="ARBA" id="ARBA00022840"/>
    </source>
</evidence>
<feature type="domain" description="Mg chelatase-related protein C-terminal" evidence="4">
    <location>
        <begin position="406"/>
        <end position="502"/>
    </location>
</feature>
<dbReference type="InterPro" id="IPR004482">
    <property type="entry name" value="Mg_chelat-rel"/>
</dbReference>
<evidence type="ECO:0000259" key="3">
    <source>
        <dbReference type="Pfam" id="PF01078"/>
    </source>
</evidence>
<dbReference type="Gene3D" id="3.30.230.10">
    <property type="match status" value="1"/>
</dbReference>
<dbReference type="InterPro" id="IPR027417">
    <property type="entry name" value="P-loop_NTPase"/>
</dbReference>
<dbReference type="Pfam" id="PF01078">
    <property type="entry name" value="Mg_chelatase"/>
    <property type="match status" value="1"/>
</dbReference>
<dbReference type="InterPro" id="IPR014721">
    <property type="entry name" value="Ribsml_uS5_D2-typ_fold_subgr"/>
</dbReference>
<dbReference type="InterPro" id="IPR020568">
    <property type="entry name" value="Ribosomal_Su5_D2-typ_SF"/>
</dbReference>
<dbReference type="Gene3D" id="3.40.50.300">
    <property type="entry name" value="P-loop containing nucleotide triphosphate hydrolases"/>
    <property type="match status" value="1"/>
</dbReference>
<dbReference type="Proteomes" id="UP000653358">
    <property type="component" value="Unassembled WGS sequence"/>
</dbReference>
<feature type="domain" description="Magnesium chelatase ChlI-like catalytic" evidence="3">
    <location>
        <begin position="194"/>
        <end position="399"/>
    </location>
</feature>
<dbReference type="Pfam" id="PF13335">
    <property type="entry name" value="Mg_chelatase_C"/>
    <property type="match status" value="1"/>
</dbReference>
<keyword evidence="2" id="KW-0067">ATP-binding</keyword>